<proteinExistence type="predicted"/>
<sequence>MTGITKNEDWAKHCAHYSRALRLVWSDVGVAYLSDGDDGSHTAPEPNDPRASRVNEKPEVGKPIDRSGGMGASDDVLNRWHEIDDKLESLLHHELLSGDLEAAGEFLDALSKVAVRGNGMTASGMDGSNPAVDINARYQDRINRMKDSLVHWEGNAADNFRITFLNDLSMSLAKYHGSLAAAWVAVNKYKSAVLALRSDVMDVFARAKKAFEEKEETDKKVTVTVLSALATAGVACSGLGVAAATATEATRAAATAQAGLAFGDALKNVGTSAAPLMIGAKTKGEAVVHAAHNLEKIVQDAETAAEKLKDTLYSVTKSLTGKNLTGVTGGDPRKREPGVRVERPAVVLDDKFDPEEFKRDDQPQGTIDRADRSELVGVPEKDHDRQRDHYIRDPADRRGENMWDGFIKGSLPPQRKPDAYEEQ</sequence>
<protein>
    <submittedName>
        <fullName evidence="2">Uncharacterized protein</fullName>
    </submittedName>
</protein>
<name>A0ABW3FRW8_9PSEU</name>
<gene>
    <name evidence="2" type="ORF">ACFQ16_12145</name>
</gene>
<feature type="region of interest" description="Disordered" evidence="1">
    <location>
        <begin position="350"/>
        <end position="423"/>
    </location>
</feature>
<comment type="caution">
    <text evidence="2">The sequence shown here is derived from an EMBL/GenBank/DDBJ whole genome shotgun (WGS) entry which is preliminary data.</text>
</comment>
<feature type="compositionally biased region" description="Basic and acidic residues" evidence="1">
    <location>
        <begin position="47"/>
        <end position="65"/>
    </location>
</feature>
<evidence type="ECO:0000313" key="2">
    <source>
        <dbReference type="EMBL" id="MFD0920494.1"/>
    </source>
</evidence>
<reference evidence="3" key="1">
    <citation type="journal article" date="2019" name="Int. J. Syst. Evol. Microbiol.">
        <title>The Global Catalogue of Microorganisms (GCM) 10K type strain sequencing project: providing services to taxonomists for standard genome sequencing and annotation.</title>
        <authorList>
            <consortium name="The Broad Institute Genomics Platform"/>
            <consortium name="The Broad Institute Genome Sequencing Center for Infectious Disease"/>
            <person name="Wu L."/>
            <person name="Ma J."/>
        </authorList>
    </citation>
    <scope>NUCLEOTIDE SEQUENCE [LARGE SCALE GENOMIC DNA]</scope>
    <source>
        <strain evidence="3">CCUG 56401</strain>
    </source>
</reference>
<organism evidence="2 3">
    <name type="scientific">Saccharopolyspora rosea</name>
    <dbReference type="NCBI Taxonomy" id="524884"/>
    <lineage>
        <taxon>Bacteria</taxon>
        <taxon>Bacillati</taxon>
        <taxon>Actinomycetota</taxon>
        <taxon>Actinomycetes</taxon>
        <taxon>Pseudonocardiales</taxon>
        <taxon>Pseudonocardiaceae</taxon>
        <taxon>Saccharopolyspora</taxon>
    </lineage>
</organism>
<evidence type="ECO:0000256" key="1">
    <source>
        <dbReference type="SAM" id="MobiDB-lite"/>
    </source>
</evidence>
<feature type="compositionally biased region" description="Basic and acidic residues" evidence="1">
    <location>
        <begin position="350"/>
        <end position="401"/>
    </location>
</feature>
<accession>A0ABW3FRW8</accession>
<dbReference type="EMBL" id="JBHTIW010000007">
    <property type="protein sequence ID" value="MFD0920494.1"/>
    <property type="molecule type" value="Genomic_DNA"/>
</dbReference>
<feature type="region of interest" description="Disordered" evidence="1">
    <location>
        <begin position="36"/>
        <end position="72"/>
    </location>
</feature>
<dbReference type="Proteomes" id="UP001597018">
    <property type="component" value="Unassembled WGS sequence"/>
</dbReference>
<dbReference type="RefSeq" id="WP_345600159.1">
    <property type="nucleotide sequence ID" value="NZ_BAABLT010000005.1"/>
</dbReference>
<evidence type="ECO:0000313" key="3">
    <source>
        <dbReference type="Proteomes" id="UP001597018"/>
    </source>
</evidence>
<keyword evidence="3" id="KW-1185">Reference proteome</keyword>